<evidence type="ECO:0000256" key="1">
    <source>
        <dbReference type="ARBA" id="ARBA00023125"/>
    </source>
</evidence>
<dbReference type="AlphaFoldDB" id="A0AAD6S5J7"/>
<dbReference type="Proteomes" id="UP001218188">
    <property type="component" value="Unassembled WGS sequence"/>
</dbReference>
<dbReference type="EMBL" id="JARJCM010000237">
    <property type="protein sequence ID" value="KAJ7021255.1"/>
    <property type="molecule type" value="Genomic_DNA"/>
</dbReference>
<dbReference type="InterPro" id="IPR010998">
    <property type="entry name" value="Integrase_recombinase_N"/>
</dbReference>
<evidence type="ECO:0000313" key="3">
    <source>
        <dbReference type="EMBL" id="KAJ7021255.1"/>
    </source>
</evidence>
<name>A0AAD6S5J7_9AGAR</name>
<protein>
    <submittedName>
        <fullName evidence="3">Uncharacterized protein</fullName>
    </submittedName>
</protein>
<feature type="region of interest" description="Disordered" evidence="2">
    <location>
        <begin position="1"/>
        <end position="23"/>
    </location>
</feature>
<keyword evidence="1" id="KW-0238">DNA-binding</keyword>
<dbReference type="GO" id="GO:0003677">
    <property type="term" value="F:DNA binding"/>
    <property type="evidence" value="ECO:0007669"/>
    <property type="project" value="UniProtKB-KW"/>
</dbReference>
<evidence type="ECO:0000256" key="2">
    <source>
        <dbReference type="SAM" id="MobiDB-lite"/>
    </source>
</evidence>
<accession>A0AAD6S5J7</accession>
<comment type="caution">
    <text evidence="3">The sequence shown here is derived from an EMBL/GenBank/DDBJ whole genome shotgun (WGS) entry which is preliminary data.</text>
</comment>
<sequence>MDAPLPTPAGLSRRPRPYPAHSPLRTSPLRPLCLARDRLRLWVPLVPRKAEDNHGLTLPIDLQRLEDVMFFAWASGTHETYGSGLLIYHVFCDGRGIPESQRCPASSLLISSFIATLAGSYSGSTLTNCYSGVRAWHVPHSIQWSVEQAAIDAVLKAGATLAPQSSKRKKRLPYTVEVLLIILHHLNLSLPFDAAVWACLTSIFYSVARVGEFTVRTLTSFNPIIHVTRSHIRRVGRKHGPAKILPIWEHPAITRVRLPKVACPDASIHCSRTMDDFSVGRV</sequence>
<proteinExistence type="predicted"/>
<reference evidence="3" key="1">
    <citation type="submission" date="2023-03" db="EMBL/GenBank/DDBJ databases">
        <title>Massive genome expansion in bonnet fungi (Mycena s.s.) driven by repeated elements and novel gene families across ecological guilds.</title>
        <authorList>
            <consortium name="Lawrence Berkeley National Laboratory"/>
            <person name="Harder C.B."/>
            <person name="Miyauchi S."/>
            <person name="Viragh M."/>
            <person name="Kuo A."/>
            <person name="Thoen E."/>
            <person name="Andreopoulos B."/>
            <person name="Lu D."/>
            <person name="Skrede I."/>
            <person name="Drula E."/>
            <person name="Henrissat B."/>
            <person name="Morin E."/>
            <person name="Kohler A."/>
            <person name="Barry K."/>
            <person name="LaButti K."/>
            <person name="Morin E."/>
            <person name="Salamov A."/>
            <person name="Lipzen A."/>
            <person name="Mereny Z."/>
            <person name="Hegedus B."/>
            <person name="Baldrian P."/>
            <person name="Stursova M."/>
            <person name="Weitz H."/>
            <person name="Taylor A."/>
            <person name="Grigoriev I.V."/>
            <person name="Nagy L.G."/>
            <person name="Martin F."/>
            <person name="Kauserud H."/>
        </authorList>
    </citation>
    <scope>NUCLEOTIDE SEQUENCE</scope>
    <source>
        <strain evidence="3">CBHHK200</strain>
    </source>
</reference>
<evidence type="ECO:0000313" key="4">
    <source>
        <dbReference type="Proteomes" id="UP001218188"/>
    </source>
</evidence>
<gene>
    <name evidence="3" type="ORF">C8F04DRAFT_271124</name>
</gene>
<dbReference type="SUPFAM" id="SSF47823">
    <property type="entry name" value="lambda integrase-like, N-terminal domain"/>
    <property type="match status" value="1"/>
</dbReference>
<keyword evidence="4" id="KW-1185">Reference proteome</keyword>
<dbReference type="Gene3D" id="1.10.150.130">
    <property type="match status" value="1"/>
</dbReference>
<organism evidence="3 4">
    <name type="scientific">Mycena alexandri</name>
    <dbReference type="NCBI Taxonomy" id="1745969"/>
    <lineage>
        <taxon>Eukaryota</taxon>
        <taxon>Fungi</taxon>
        <taxon>Dikarya</taxon>
        <taxon>Basidiomycota</taxon>
        <taxon>Agaricomycotina</taxon>
        <taxon>Agaricomycetes</taxon>
        <taxon>Agaricomycetidae</taxon>
        <taxon>Agaricales</taxon>
        <taxon>Marasmiineae</taxon>
        <taxon>Mycenaceae</taxon>
        <taxon>Mycena</taxon>
    </lineage>
</organism>